<dbReference type="RefSeq" id="WP_076995539.1">
    <property type="nucleotide sequence ID" value="NZ_MSPR01000003.1"/>
</dbReference>
<dbReference type="Proteomes" id="UP000188946">
    <property type="component" value="Unassembled WGS sequence"/>
</dbReference>
<dbReference type="Proteomes" id="UP000188600">
    <property type="component" value="Unassembled WGS sequence"/>
</dbReference>
<feature type="transmembrane region" description="Helical" evidence="1">
    <location>
        <begin position="6"/>
        <end position="24"/>
    </location>
</feature>
<gene>
    <name evidence="3" type="ORF">BVE84_02645</name>
    <name evidence="2" type="ORF">BVE86_01335</name>
</gene>
<feature type="transmembrane region" description="Helical" evidence="1">
    <location>
        <begin position="62"/>
        <end position="84"/>
    </location>
</feature>
<accession>A0AB36JP67</accession>
<evidence type="ECO:0000313" key="4">
    <source>
        <dbReference type="Proteomes" id="UP000188600"/>
    </source>
</evidence>
<evidence type="ECO:0000313" key="5">
    <source>
        <dbReference type="Proteomes" id="UP000188946"/>
    </source>
</evidence>
<keyword evidence="1" id="KW-0472">Membrane</keyword>
<protein>
    <recommendedName>
        <fullName evidence="6">ECF transporter S component</fullName>
    </recommendedName>
</protein>
<comment type="caution">
    <text evidence="2">The sequence shown here is derived from an EMBL/GenBank/DDBJ whole genome shotgun (WGS) entry which is preliminary data.</text>
</comment>
<feature type="transmembrane region" description="Helical" evidence="1">
    <location>
        <begin position="104"/>
        <end position="125"/>
    </location>
</feature>
<proteinExistence type="predicted"/>
<evidence type="ECO:0000256" key="1">
    <source>
        <dbReference type="SAM" id="Phobius"/>
    </source>
</evidence>
<reference evidence="4 5" key="1">
    <citation type="submission" date="2016-12" db="EMBL/GenBank/DDBJ databases">
        <authorList>
            <person name="Gulvik C.A."/>
        </authorList>
    </citation>
    <scope>NUCLEOTIDE SEQUENCE [LARGE SCALE GENOMIC DNA]</scope>
    <source>
        <strain evidence="3 5">12-5202</strain>
        <strain evidence="2 4">12-5291</strain>
    </source>
</reference>
<evidence type="ECO:0008006" key="6">
    <source>
        <dbReference type="Google" id="ProtNLM"/>
    </source>
</evidence>
<sequence>MKSTRQISQIVMLAALSIALRLAFGALPNIKPISAIFFVSLCFLPLSNSLWIMALTMLGSSLLFGFGLIVFWQIASFALVMLVWRSLMIPLIHRGRLPLGIQSLLAGAILFLYGFAISLPMAWQFGVNPIPLWLNGLSFDILHSISTVLFYPIIYSIFRRYYPYEKMDF</sequence>
<feature type="transmembrane region" description="Helical" evidence="1">
    <location>
        <begin position="137"/>
        <end position="158"/>
    </location>
</feature>
<dbReference type="AlphaFoldDB" id="A0AB36JP67"/>
<feature type="transmembrane region" description="Helical" evidence="1">
    <location>
        <begin position="36"/>
        <end position="56"/>
    </location>
</feature>
<dbReference type="EMBL" id="MSPR01000003">
    <property type="protein sequence ID" value="ONK30643.1"/>
    <property type="molecule type" value="Genomic_DNA"/>
</dbReference>
<organism evidence="2 4">
    <name type="scientific">Streptococcus azizii</name>
    <dbReference type="NCBI Taxonomy" id="1579424"/>
    <lineage>
        <taxon>Bacteria</taxon>
        <taxon>Bacillati</taxon>
        <taxon>Bacillota</taxon>
        <taxon>Bacilli</taxon>
        <taxon>Lactobacillales</taxon>
        <taxon>Streptococcaceae</taxon>
        <taxon>Streptococcus</taxon>
    </lineage>
</organism>
<keyword evidence="5" id="KW-1185">Reference proteome</keyword>
<dbReference type="EMBL" id="MSPT01000002">
    <property type="protein sequence ID" value="ONK29160.1"/>
    <property type="molecule type" value="Genomic_DNA"/>
</dbReference>
<evidence type="ECO:0000313" key="3">
    <source>
        <dbReference type="EMBL" id="ONK30643.1"/>
    </source>
</evidence>
<evidence type="ECO:0000313" key="2">
    <source>
        <dbReference type="EMBL" id="ONK29160.1"/>
    </source>
</evidence>
<keyword evidence="1" id="KW-0812">Transmembrane</keyword>
<name>A0AB36JP67_9STRE</name>
<keyword evidence="1" id="KW-1133">Transmembrane helix</keyword>